<keyword evidence="4" id="KW-1185">Reference proteome</keyword>
<proteinExistence type="predicted"/>
<reference evidence="3 4" key="1">
    <citation type="submission" date="2024-01" db="EMBL/GenBank/DDBJ databases">
        <title>Niabella digestum sp. nov., isolated from waste digestion system.</title>
        <authorList>
            <person name="Zhang L."/>
        </authorList>
    </citation>
    <scope>NUCLEOTIDE SEQUENCE [LARGE SCALE GENOMIC DNA]</scope>
    <source>
        <strain evidence="3 4">A18</strain>
    </source>
</reference>
<dbReference type="Pfam" id="PF00753">
    <property type="entry name" value="Lactamase_B"/>
    <property type="match status" value="1"/>
</dbReference>
<dbReference type="InterPro" id="IPR001763">
    <property type="entry name" value="Rhodanese-like_dom"/>
</dbReference>
<dbReference type="InterPro" id="IPR036866">
    <property type="entry name" value="RibonucZ/Hydroxyglut_hydro"/>
</dbReference>
<dbReference type="EMBL" id="JAZGLY010000005">
    <property type="protein sequence ID" value="MEE6187694.1"/>
    <property type="molecule type" value="Genomic_DNA"/>
</dbReference>
<dbReference type="InterPro" id="IPR051682">
    <property type="entry name" value="Mito_Persulfide_Diox"/>
</dbReference>
<feature type="domain" description="Rhodanese" evidence="2">
    <location>
        <begin position="362"/>
        <end position="443"/>
    </location>
</feature>
<dbReference type="SUPFAM" id="SSF52821">
    <property type="entry name" value="Rhodanese/Cell cycle control phosphatase"/>
    <property type="match status" value="2"/>
</dbReference>
<dbReference type="CDD" id="cd07724">
    <property type="entry name" value="POD-like_MBL-fold"/>
    <property type="match status" value="1"/>
</dbReference>
<dbReference type="Proteomes" id="UP001357452">
    <property type="component" value="Unassembled WGS sequence"/>
</dbReference>
<dbReference type="CDD" id="cd00158">
    <property type="entry name" value="RHOD"/>
    <property type="match status" value="1"/>
</dbReference>
<dbReference type="InterPro" id="IPR001279">
    <property type="entry name" value="Metallo-B-lactamas"/>
</dbReference>
<evidence type="ECO:0000259" key="2">
    <source>
        <dbReference type="PROSITE" id="PS50206"/>
    </source>
</evidence>
<organism evidence="3 4">
    <name type="scientific">Niabella digestorum</name>
    <dbReference type="NCBI Taxonomy" id="3117701"/>
    <lineage>
        <taxon>Bacteria</taxon>
        <taxon>Pseudomonadati</taxon>
        <taxon>Bacteroidota</taxon>
        <taxon>Chitinophagia</taxon>
        <taxon>Chitinophagales</taxon>
        <taxon>Chitinophagaceae</taxon>
        <taxon>Niabella</taxon>
    </lineage>
</organism>
<feature type="domain" description="Rhodanese" evidence="2">
    <location>
        <begin position="266"/>
        <end position="305"/>
    </location>
</feature>
<keyword evidence="1" id="KW-0479">Metal-binding</keyword>
<evidence type="ECO:0000256" key="1">
    <source>
        <dbReference type="ARBA" id="ARBA00022723"/>
    </source>
</evidence>
<dbReference type="SMART" id="SM00849">
    <property type="entry name" value="Lactamase_B"/>
    <property type="match status" value="1"/>
</dbReference>
<name>A0ABU7RI83_9BACT</name>
<dbReference type="PANTHER" id="PTHR43084:SF1">
    <property type="entry name" value="PERSULFIDE DIOXYGENASE ETHE1, MITOCHONDRIAL"/>
    <property type="match status" value="1"/>
</dbReference>
<dbReference type="PANTHER" id="PTHR43084">
    <property type="entry name" value="PERSULFIDE DIOXYGENASE ETHE1"/>
    <property type="match status" value="1"/>
</dbReference>
<evidence type="ECO:0000313" key="3">
    <source>
        <dbReference type="EMBL" id="MEE6187694.1"/>
    </source>
</evidence>
<dbReference type="RefSeq" id="WP_330975101.1">
    <property type="nucleotide sequence ID" value="NZ_JAZGLY010000005.1"/>
</dbReference>
<dbReference type="SUPFAM" id="SSF56281">
    <property type="entry name" value="Metallo-hydrolase/oxidoreductase"/>
    <property type="match status" value="1"/>
</dbReference>
<dbReference type="SMART" id="SM00450">
    <property type="entry name" value="RHOD"/>
    <property type="match status" value="1"/>
</dbReference>
<sequence>MQIEQFEDVSLAHYSYAILSECQKEIILIDPSRNPQPYYDYAKKHDARIVGVIETHPHADFVSSHVEIANTTGATIYVSEKVGAFYPHQSFDEGQVIELGKMRLIALNTPGHSPDSICILLEHEGIQKAVFTGDTLFIGDCGRPDLREGAGSIQLSRNELARMMYHSLHEKLALLNDDVIVYPAHGAGTLCGKNLSDAPKSTIGIEKQTNWSLQPMSEQEFMQQLLEDQPFIPAYFPFDVELNRKGAAPFKESVEKVPFSTMVPNLEEEILIIDTRPQDAYKKGHLPHSVNLMKGDKFETWLGSIVKPGEPFYIAAADKSSVDTAIERAAAIGYETSIQHAFIVNTGSLAQPLLDVEEFRKHPDDYTIVDVRNDTEVKKRRIFENSIAIPLGQLRNNIDKIPSGKPIVVHCAGGYRSAAASSLLRAKLPADAVVYDLGDAVKTF</sequence>
<dbReference type="InterPro" id="IPR036873">
    <property type="entry name" value="Rhodanese-like_dom_sf"/>
</dbReference>
<dbReference type="PROSITE" id="PS50206">
    <property type="entry name" value="RHODANESE_3"/>
    <property type="match status" value="2"/>
</dbReference>
<gene>
    <name evidence="3" type="ORF">V2H41_10465</name>
</gene>
<dbReference type="Gene3D" id="3.40.250.10">
    <property type="entry name" value="Rhodanese-like domain"/>
    <property type="match status" value="2"/>
</dbReference>
<dbReference type="Gene3D" id="3.60.15.10">
    <property type="entry name" value="Ribonuclease Z/Hydroxyacylglutathione hydrolase-like"/>
    <property type="match status" value="1"/>
</dbReference>
<protein>
    <submittedName>
        <fullName evidence="3">MBL fold metallo-hydrolase</fullName>
    </submittedName>
</protein>
<comment type="caution">
    <text evidence="3">The sequence shown here is derived from an EMBL/GenBank/DDBJ whole genome shotgun (WGS) entry which is preliminary data.</text>
</comment>
<evidence type="ECO:0000313" key="4">
    <source>
        <dbReference type="Proteomes" id="UP001357452"/>
    </source>
</evidence>
<dbReference type="Pfam" id="PF00581">
    <property type="entry name" value="Rhodanese"/>
    <property type="match status" value="2"/>
</dbReference>
<dbReference type="InterPro" id="IPR044528">
    <property type="entry name" value="POD-like_MBL-fold"/>
</dbReference>
<accession>A0ABU7RI83</accession>